<evidence type="ECO:0000256" key="1">
    <source>
        <dbReference type="SAM" id="MobiDB-lite"/>
    </source>
</evidence>
<evidence type="ECO:0000313" key="2">
    <source>
        <dbReference type="EMBL" id="MBW89314.1"/>
    </source>
</evidence>
<organism evidence="2">
    <name type="scientific">Rhizophora mucronata</name>
    <name type="common">Asiatic mangrove</name>
    <dbReference type="NCBI Taxonomy" id="61149"/>
    <lineage>
        <taxon>Eukaryota</taxon>
        <taxon>Viridiplantae</taxon>
        <taxon>Streptophyta</taxon>
        <taxon>Embryophyta</taxon>
        <taxon>Tracheophyta</taxon>
        <taxon>Spermatophyta</taxon>
        <taxon>Magnoliopsida</taxon>
        <taxon>eudicotyledons</taxon>
        <taxon>Gunneridae</taxon>
        <taxon>Pentapetalae</taxon>
        <taxon>rosids</taxon>
        <taxon>fabids</taxon>
        <taxon>Malpighiales</taxon>
        <taxon>Rhizophoraceae</taxon>
        <taxon>Rhizophora</taxon>
    </lineage>
</organism>
<feature type="compositionally biased region" description="Polar residues" evidence="1">
    <location>
        <begin position="10"/>
        <end position="26"/>
    </location>
</feature>
<feature type="region of interest" description="Disordered" evidence="1">
    <location>
        <begin position="1"/>
        <end position="26"/>
    </location>
</feature>
<dbReference type="EMBL" id="GGEC01008831">
    <property type="protein sequence ID" value="MBW89314.1"/>
    <property type="molecule type" value="Transcribed_RNA"/>
</dbReference>
<protein>
    <submittedName>
        <fullName evidence="2">Uncharacterized protein</fullName>
    </submittedName>
</protein>
<dbReference type="AlphaFoldDB" id="A0A2P2J760"/>
<sequence length="26" mass="3150">MRYSMKHQHPSSANPVQQNNCSRVWY</sequence>
<accession>A0A2P2J760</accession>
<reference evidence="2" key="1">
    <citation type="submission" date="2018-02" db="EMBL/GenBank/DDBJ databases">
        <title>Rhizophora mucronata_Transcriptome.</title>
        <authorList>
            <person name="Meera S.P."/>
            <person name="Sreeshan A."/>
            <person name="Augustine A."/>
        </authorList>
    </citation>
    <scope>NUCLEOTIDE SEQUENCE</scope>
    <source>
        <tissue evidence="2">Leaf</tissue>
    </source>
</reference>
<name>A0A2P2J760_RHIMU</name>
<proteinExistence type="predicted"/>